<protein>
    <submittedName>
        <fullName evidence="2">Uncharacterized protein</fullName>
    </submittedName>
</protein>
<feature type="region of interest" description="Disordered" evidence="1">
    <location>
        <begin position="1"/>
        <end position="91"/>
    </location>
</feature>
<name>A0AAV9DT11_ACOCL</name>
<dbReference type="EMBL" id="JAUJYO010000011">
    <property type="protein sequence ID" value="KAK1304082.1"/>
    <property type="molecule type" value="Genomic_DNA"/>
</dbReference>
<sequence length="91" mass="9747">MEKENKRGVKKELEKTEHHISVMKPVTEGAYGGGLYGSEEGMPDKPSKPPASETQSADGPTDAAAATEPKHKPPPSKGDRDLDITGQSYIQ</sequence>
<evidence type="ECO:0000313" key="3">
    <source>
        <dbReference type="Proteomes" id="UP001180020"/>
    </source>
</evidence>
<gene>
    <name evidence="2" type="ORF">QJS10_CPB11g02116</name>
</gene>
<comment type="caution">
    <text evidence="2">The sequence shown here is derived from an EMBL/GenBank/DDBJ whole genome shotgun (WGS) entry which is preliminary data.</text>
</comment>
<accession>A0AAV9DT11</accession>
<keyword evidence="3" id="KW-1185">Reference proteome</keyword>
<evidence type="ECO:0000313" key="2">
    <source>
        <dbReference type="EMBL" id="KAK1304082.1"/>
    </source>
</evidence>
<feature type="compositionally biased region" description="Basic and acidic residues" evidence="1">
    <location>
        <begin position="1"/>
        <end position="20"/>
    </location>
</feature>
<reference evidence="2" key="1">
    <citation type="journal article" date="2023" name="Nat. Commun.">
        <title>Diploid and tetraploid genomes of Acorus and the evolution of monocots.</title>
        <authorList>
            <person name="Ma L."/>
            <person name="Liu K.W."/>
            <person name="Li Z."/>
            <person name="Hsiao Y.Y."/>
            <person name="Qi Y."/>
            <person name="Fu T."/>
            <person name="Tang G.D."/>
            <person name="Zhang D."/>
            <person name="Sun W.H."/>
            <person name="Liu D.K."/>
            <person name="Li Y."/>
            <person name="Chen G.Z."/>
            <person name="Liu X.D."/>
            <person name="Liao X.Y."/>
            <person name="Jiang Y.T."/>
            <person name="Yu X."/>
            <person name="Hao Y."/>
            <person name="Huang J."/>
            <person name="Zhao X.W."/>
            <person name="Ke S."/>
            <person name="Chen Y.Y."/>
            <person name="Wu W.L."/>
            <person name="Hsu J.L."/>
            <person name="Lin Y.F."/>
            <person name="Huang M.D."/>
            <person name="Li C.Y."/>
            <person name="Huang L."/>
            <person name="Wang Z.W."/>
            <person name="Zhao X."/>
            <person name="Zhong W.Y."/>
            <person name="Peng D.H."/>
            <person name="Ahmad S."/>
            <person name="Lan S."/>
            <person name="Zhang J.S."/>
            <person name="Tsai W.C."/>
            <person name="Van de Peer Y."/>
            <person name="Liu Z.J."/>
        </authorList>
    </citation>
    <scope>NUCLEOTIDE SEQUENCE</scope>
    <source>
        <strain evidence="2">CP</strain>
    </source>
</reference>
<reference evidence="2" key="2">
    <citation type="submission" date="2023-06" db="EMBL/GenBank/DDBJ databases">
        <authorList>
            <person name="Ma L."/>
            <person name="Liu K.-W."/>
            <person name="Li Z."/>
            <person name="Hsiao Y.-Y."/>
            <person name="Qi Y."/>
            <person name="Fu T."/>
            <person name="Tang G."/>
            <person name="Zhang D."/>
            <person name="Sun W.-H."/>
            <person name="Liu D.-K."/>
            <person name="Li Y."/>
            <person name="Chen G.-Z."/>
            <person name="Liu X.-D."/>
            <person name="Liao X.-Y."/>
            <person name="Jiang Y.-T."/>
            <person name="Yu X."/>
            <person name="Hao Y."/>
            <person name="Huang J."/>
            <person name="Zhao X.-W."/>
            <person name="Ke S."/>
            <person name="Chen Y.-Y."/>
            <person name="Wu W.-L."/>
            <person name="Hsu J.-L."/>
            <person name="Lin Y.-F."/>
            <person name="Huang M.-D."/>
            <person name="Li C.-Y."/>
            <person name="Huang L."/>
            <person name="Wang Z.-W."/>
            <person name="Zhao X."/>
            <person name="Zhong W.-Y."/>
            <person name="Peng D.-H."/>
            <person name="Ahmad S."/>
            <person name="Lan S."/>
            <person name="Zhang J.-S."/>
            <person name="Tsai W.-C."/>
            <person name="Van De Peer Y."/>
            <person name="Liu Z.-J."/>
        </authorList>
    </citation>
    <scope>NUCLEOTIDE SEQUENCE</scope>
    <source>
        <strain evidence="2">CP</strain>
        <tissue evidence="2">Leaves</tissue>
    </source>
</reference>
<evidence type="ECO:0000256" key="1">
    <source>
        <dbReference type="SAM" id="MobiDB-lite"/>
    </source>
</evidence>
<organism evidence="2 3">
    <name type="scientific">Acorus calamus</name>
    <name type="common">Sweet flag</name>
    <dbReference type="NCBI Taxonomy" id="4465"/>
    <lineage>
        <taxon>Eukaryota</taxon>
        <taxon>Viridiplantae</taxon>
        <taxon>Streptophyta</taxon>
        <taxon>Embryophyta</taxon>
        <taxon>Tracheophyta</taxon>
        <taxon>Spermatophyta</taxon>
        <taxon>Magnoliopsida</taxon>
        <taxon>Liliopsida</taxon>
        <taxon>Acoraceae</taxon>
        <taxon>Acorus</taxon>
    </lineage>
</organism>
<proteinExistence type="predicted"/>
<dbReference type="AlphaFoldDB" id="A0AAV9DT11"/>
<dbReference type="Proteomes" id="UP001180020">
    <property type="component" value="Unassembled WGS sequence"/>
</dbReference>